<dbReference type="Gene3D" id="1.10.1420.10">
    <property type="match status" value="2"/>
</dbReference>
<dbReference type="GO" id="GO:0005524">
    <property type="term" value="F:ATP binding"/>
    <property type="evidence" value="ECO:0007669"/>
    <property type="project" value="UniProtKB-UniRule"/>
</dbReference>
<dbReference type="SMART" id="SM00534">
    <property type="entry name" value="MUTSac"/>
    <property type="match status" value="1"/>
</dbReference>
<dbReference type="Pfam" id="PF00488">
    <property type="entry name" value="MutS_V"/>
    <property type="match status" value="1"/>
</dbReference>
<dbReference type="FunFam" id="3.40.50.300:FF:000870">
    <property type="entry name" value="MutS protein homolog 4"/>
    <property type="match status" value="1"/>
</dbReference>
<dbReference type="PROSITE" id="PS00486">
    <property type="entry name" value="DNA_MISMATCH_REPAIR_2"/>
    <property type="match status" value="1"/>
</dbReference>
<dbReference type="Gene3D" id="3.40.50.300">
    <property type="entry name" value="P-loop containing nucleotide triphosphate hydrolases"/>
    <property type="match status" value="1"/>
</dbReference>
<dbReference type="InterPro" id="IPR016151">
    <property type="entry name" value="DNA_mismatch_repair_MutS_N"/>
</dbReference>
<dbReference type="PATRIC" id="fig|1604020.3.peg.484"/>
<evidence type="ECO:0000259" key="12">
    <source>
        <dbReference type="PROSITE" id="PS00486"/>
    </source>
</evidence>
<name>A0A0G2IX39_9SYNE</name>
<dbReference type="InterPro" id="IPR045076">
    <property type="entry name" value="MutS"/>
</dbReference>
<organism evidence="13 14">
    <name type="scientific">Candidatus Synechococcus spongiarum SP3</name>
    <dbReference type="NCBI Taxonomy" id="1604020"/>
    <lineage>
        <taxon>Bacteria</taxon>
        <taxon>Bacillati</taxon>
        <taxon>Cyanobacteriota</taxon>
        <taxon>Cyanophyceae</taxon>
        <taxon>Synechococcales</taxon>
        <taxon>Synechococcaceae</taxon>
        <taxon>Synechococcus</taxon>
    </lineage>
</organism>
<dbReference type="SUPFAM" id="SSF52540">
    <property type="entry name" value="P-loop containing nucleoside triphosphate hydrolases"/>
    <property type="match status" value="1"/>
</dbReference>
<dbReference type="Pfam" id="PF05190">
    <property type="entry name" value="MutS_IV"/>
    <property type="match status" value="1"/>
</dbReference>
<dbReference type="SUPFAM" id="SSF55271">
    <property type="entry name" value="DNA repair protein MutS, domain I"/>
    <property type="match status" value="1"/>
</dbReference>
<dbReference type="SUPFAM" id="SSF53150">
    <property type="entry name" value="DNA repair protein MutS, domain II"/>
    <property type="match status" value="1"/>
</dbReference>
<dbReference type="GO" id="GO:0003684">
    <property type="term" value="F:damaged DNA binding"/>
    <property type="evidence" value="ECO:0007669"/>
    <property type="project" value="UniProtKB-UniRule"/>
</dbReference>
<dbReference type="Pfam" id="PF05192">
    <property type="entry name" value="MutS_III"/>
    <property type="match status" value="1"/>
</dbReference>
<dbReference type="InterPro" id="IPR017261">
    <property type="entry name" value="DNA_mismatch_repair_MutS/MSH"/>
</dbReference>
<evidence type="ECO:0000256" key="11">
    <source>
        <dbReference type="SAM" id="MobiDB-lite"/>
    </source>
</evidence>
<dbReference type="InterPro" id="IPR027417">
    <property type="entry name" value="P-loop_NTPase"/>
</dbReference>
<keyword evidence="4 9" id="KW-0227">DNA damage</keyword>
<dbReference type="InterPro" id="IPR007861">
    <property type="entry name" value="DNA_mismatch_repair_MutS_clamp"/>
</dbReference>
<evidence type="ECO:0000313" key="13">
    <source>
        <dbReference type="EMBL" id="KKZ13350.1"/>
    </source>
</evidence>
<evidence type="ECO:0000256" key="4">
    <source>
        <dbReference type="ARBA" id="ARBA00022763"/>
    </source>
</evidence>
<dbReference type="PANTHER" id="PTHR11361:SF34">
    <property type="entry name" value="DNA MISMATCH REPAIR PROTEIN MSH1, MITOCHONDRIAL"/>
    <property type="match status" value="1"/>
</dbReference>
<feature type="compositionally biased region" description="Basic and acidic residues" evidence="11">
    <location>
        <begin position="15"/>
        <end position="24"/>
    </location>
</feature>
<dbReference type="InterPro" id="IPR036678">
    <property type="entry name" value="MutS_con_dom_sf"/>
</dbReference>
<evidence type="ECO:0000256" key="2">
    <source>
        <dbReference type="ARBA" id="ARBA00021982"/>
    </source>
</evidence>
<dbReference type="GO" id="GO:0006298">
    <property type="term" value="P:mismatch repair"/>
    <property type="evidence" value="ECO:0007669"/>
    <property type="project" value="UniProtKB-UniRule"/>
</dbReference>
<feature type="region of interest" description="Disordered" evidence="11">
    <location>
        <begin position="15"/>
        <end position="82"/>
    </location>
</feature>
<dbReference type="EMBL" id="JXQG01000002">
    <property type="protein sequence ID" value="KKZ13350.1"/>
    <property type="molecule type" value="Genomic_DNA"/>
</dbReference>
<dbReference type="FunFam" id="1.10.1420.10:FF:000001">
    <property type="entry name" value="DNA mismatch repair protein MutS"/>
    <property type="match status" value="1"/>
</dbReference>
<keyword evidence="6 9" id="KW-0238">DNA-binding</keyword>
<dbReference type="InterPro" id="IPR007860">
    <property type="entry name" value="DNA_mmatch_repair_MutS_con_dom"/>
</dbReference>
<evidence type="ECO:0000256" key="6">
    <source>
        <dbReference type="ARBA" id="ARBA00023125"/>
    </source>
</evidence>
<evidence type="ECO:0000256" key="7">
    <source>
        <dbReference type="ARBA" id="ARBA00023204"/>
    </source>
</evidence>
<dbReference type="InterPro" id="IPR007695">
    <property type="entry name" value="DNA_mismatch_repair_MutS-lik_N"/>
</dbReference>
<dbReference type="InterPro" id="IPR000432">
    <property type="entry name" value="DNA_mismatch_repair_MutS_C"/>
</dbReference>
<evidence type="ECO:0000256" key="5">
    <source>
        <dbReference type="ARBA" id="ARBA00022840"/>
    </source>
</evidence>
<gene>
    <name evidence="9" type="primary">mutS</name>
    <name evidence="13" type="ORF">TE42_00805</name>
</gene>
<dbReference type="Pfam" id="PF01624">
    <property type="entry name" value="MutS_I"/>
    <property type="match status" value="1"/>
</dbReference>
<keyword evidence="3 9" id="KW-0547">Nucleotide-binding</keyword>
<dbReference type="Proteomes" id="UP000035067">
    <property type="component" value="Unassembled WGS sequence"/>
</dbReference>
<dbReference type="AlphaFoldDB" id="A0A0G2IX39"/>
<comment type="similarity">
    <text evidence="1 9 10">Belongs to the DNA mismatch repair MutS family.</text>
</comment>
<evidence type="ECO:0000256" key="8">
    <source>
        <dbReference type="ARBA" id="ARBA00024647"/>
    </source>
</evidence>
<dbReference type="NCBIfam" id="NF003810">
    <property type="entry name" value="PRK05399.1"/>
    <property type="match status" value="1"/>
</dbReference>
<dbReference type="InterPro" id="IPR036187">
    <property type="entry name" value="DNA_mismatch_repair_MutS_sf"/>
</dbReference>
<feature type="compositionally biased region" description="Low complexity" evidence="11">
    <location>
        <begin position="34"/>
        <end position="66"/>
    </location>
</feature>
<feature type="domain" description="DNA mismatch repair proteins mutS family" evidence="12">
    <location>
        <begin position="790"/>
        <end position="806"/>
    </location>
</feature>
<dbReference type="PANTHER" id="PTHR11361">
    <property type="entry name" value="DNA MISMATCH REPAIR PROTEIN MUTS FAMILY MEMBER"/>
    <property type="match status" value="1"/>
</dbReference>
<comment type="caution">
    <text evidence="13">The sequence shown here is derived from an EMBL/GenBank/DDBJ whole genome shotgun (WGS) entry which is preliminary data.</text>
</comment>
<dbReference type="InterPro" id="IPR007696">
    <property type="entry name" value="DNA_mismatch_repair_MutS_core"/>
</dbReference>
<dbReference type="SUPFAM" id="SSF48334">
    <property type="entry name" value="DNA repair protein MutS, domain III"/>
    <property type="match status" value="1"/>
</dbReference>
<protein>
    <recommendedName>
        <fullName evidence="2 9">DNA mismatch repair protein MutS</fullName>
    </recommendedName>
</protein>
<dbReference type="Gene3D" id="3.30.420.110">
    <property type="entry name" value="MutS, connector domain"/>
    <property type="match status" value="1"/>
</dbReference>
<proteinExistence type="inferred from homology"/>
<dbReference type="GO" id="GO:0030983">
    <property type="term" value="F:mismatched DNA binding"/>
    <property type="evidence" value="ECO:0007669"/>
    <property type="project" value="InterPro"/>
</dbReference>
<dbReference type="HAMAP" id="MF_00096">
    <property type="entry name" value="MutS"/>
    <property type="match status" value="1"/>
</dbReference>
<dbReference type="PIRSF" id="PIRSF037677">
    <property type="entry name" value="DNA_mis_repair_Msh6"/>
    <property type="match status" value="1"/>
</dbReference>
<sequence>MPTIRNSLWELEKMGDAAEPRRNEQLALAGLETAAANPRPAAAGTSPQPAAPRNRQAPTTAQQRQQDTGEKTLSQGPRWSHHSQVPFAALTPMLRHYVELKRQHPQRLLLYRLGDFYECFFEDAVTASTMLELTLTGKEGGRAIGRVPMAGIPHHALERYATQLLRHGRSVAICDQLETTASSHKGLLRRDITRVLTPGTVLEEGMLSARHNNWLAAVLASDNGHGPAWGLAVADVSTGEFQATQARSSSQLNQELLRLRVAELLLPQGGDHEEITAAMTPPSWCPTGLTVGTVPRRAFQRMAAEAALQERFRLAGVSGLGLHALPLALGACGGLLHYLQDTQRGMTVPLEMPRTYALDQHLQIDQHTHRHLELTETQRDGQWQGSLLWAIDRTLTAMGGRCLRRWLQRPLVDLQAIAARQETIATLMATPKLRQALRRVLRPMGDLERLAGRSASGTAGARDLMALADGLERLGQLAGLLRDAHGPYLQPLRHRDPALVALMEITRRTLVSSPPLSLMEGGLIQDGVDDVLDKLRQRLDEDHAWLNQLEQRERQATGIGSLRLNLHRSFGYFISISKSRAHQVPERYIRRQTLANEERFVTPELKEREGRILSLRSRTAQREYDLFCALRQQVGEQAGPIRHRAAAVADLDALVGLAELAATHNYCRPHVDDSRTMTITAGRHPVVEQNLVQGTFVANDLALGLSQGADLIILTGPNASGKSCYLRQTGLLQLLAQMGSYVPATEAHLGLCDRIFSRVGAVDDLAAGQSTFMVEMSETANILHHATDRSLVLLDEIGRGTATFDGLAIAWAVAEDLATRLGSRAIFATHYHELNHLAQRLPNVVNHQVVVVEENDRLVFLHQVRPGGADRSYGIEVARLAGIPQSVVLRARQVLSAIEANSRLGVEPVEVPLQDP</sequence>
<evidence type="ECO:0000313" key="14">
    <source>
        <dbReference type="Proteomes" id="UP000035067"/>
    </source>
</evidence>
<evidence type="ECO:0000256" key="10">
    <source>
        <dbReference type="RuleBase" id="RU003756"/>
    </source>
</evidence>
<dbReference type="GO" id="GO:0005829">
    <property type="term" value="C:cytosol"/>
    <property type="evidence" value="ECO:0007669"/>
    <property type="project" value="TreeGrafter"/>
</dbReference>
<keyword evidence="7 9" id="KW-0234">DNA repair</keyword>
<dbReference type="InterPro" id="IPR005748">
    <property type="entry name" value="DNA_mismatch_repair_MutS"/>
</dbReference>
<dbReference type="GO" id="GO:0140664">
    <property type="term" value="F:ATP-dependent DNA damage sensor activity"/>
    <property type="evidence" value="ECO:0007669"/>
    <property type="project" value="InterPro"/>
</dbReference>
<dbReference type="SMART" id="SM00533">
    <property type="entry name" value="MUTSd"/>
    <property type="match status" value="1"/>
</dbReference>
<comment type="function">
    <text evidence="8 9">This protein is involved in the repair of mismatches in DNA. It is possible that it carries out the mismatch recognition step. This protein has a weak ATPase activity.</text>
</comment>
<keyword evidence="5 9" id="KW-0067">ATP-binding</keyword>
<feature type="binding site" evidence="9">
    <location>
        <begin position="716"/>
        <end position="723"/>
    </location>
    <ligand>
        <name>ATP</name>
        <dbReference type="ChEBI" id="CHEBI:30616"/>
    </ligand>
</feature>
<accession>A0A0G2IX39</accession>
<reference evidence="13 14" key="1">
    <citation type="submission" date="2015-01" db="EMBL/GenBank/DDBJ databases">
        <title>Lifestyle Evolution in Cyanobacterial Symbionts of Sponges.</title>
        <authorList>
            <person name="Burgsdorf I."/>
            <person name="Slaby B.M."/>
            <person name="Handley K.M."/>
            <person name="Haber M."/>
            <person name="Blom J."/>
            <person name="Marshall C.W."/>
            <person name="Gilbert J.A."/>
            <person name="Hentschel U."/>
            <person name="Steindler L."/>
        </authorList>
    </citation>
    <scope>NUCLEOTIDE SEQUENCE [LARGE SCALE GENOMIC DNA]</scope>
    <source>
        <strain evidence="13">SP3</strain>
    </source>
</reference>
<dbReference type="Pfam" id="PF05188">
    <property type="entry name" value="MutS_II"/>
    <property type="match status" value="1"/>
</dbReference>
<dbReference type="Gene3D" id="3.40.1170.10">
    <property type="entry name" value="DNA repair protein MutS, domain I"/>
    <property type="match status" value="1"/>
</dbReference>
<evidence type="ECO:0000256" key="3">
    <source>
        <dbReference type="ARBA" id="ARBA00022741"/>
    </source>
</evidence>
<evidence type="ECO:0000256" key="1">
    <source>
        <dbReference type="ARBA" id="ARBA00006271"/>
    </source>
</evidence>
<dbReference type="CDD" id="cd03284">
    <property type="entry name" value="ABC_MutS1"/>
    <property type="match status" value="1"/>
</dbReference>
<evidence type="ECO:0000256" key="9">
    <source>
        <dbReference type="HAMAP-Rule" id="MF_00096"/>
    </source>
</evidence>
<dbReference type="NCBIfam" id="TIGR01070">
    <property type="entry name" value="mutS1"/>
    <property type="match status" value="1"/>
</dbReference>